<sequence length="161" mass="16362">PTPPPPPSQPPSATVPTPAIAAAAAALAANVDASSAQQLAHMFPSPKTVLVGPLCTSLYPQAQATSPTPSRKRPAACVNDAASAVYAPLFTTPSMLVYGGHLDSSAAATAAAAAAYHLGAQPVSPANPLAVMVLCESRRLQNLLYLFNGPPSPVWMLIVKT</sequence>
<gene>
    <name evidence="5" type="ORF">TTAC_LOCUS11461</name>
</gene>
<keyword evidence="2" id="KW-0804">Transcription</keyword>
<dbReference type="WBParaSite" id="TTAC_0001147801-mRNA-1">
    <property type="protein sequence ID" value="TTAC_0001147801-mRNA-1"/>
    <property type="gene ID" value="TTAC_0001147801"/>
</dbReference>
<evidence type="ECO:0000256" key="3">
    <source>
        <dbReference type="ARBA" id="ARBA00023242"/>
    </source>
</evidence>
<keyword evidence="6" id="KW-1185">Reference proteome</keyword>
<dbReference type="PROSITE" id="PS51516">
    <property type="entry name" value="SOX_C"/>
    <property type="match status" value="1"/>
</dbReference>
<evidence type="ECO:0000313" key="7">
    <source>
        <dbReference type="WBParaSite" id="TTAC_0001147801-mRNA-1"/>
    </source>
</evidence>
<keyword evidence="3" id="KW-0539">Nucleus</keyword>
<reference evidence="5 6" key="2">
    <citation type="submission" date="2018-11" db="EMBL/GenBank/DDBJ databases">
        <authorList>
            <consortium name="Pathogen Informatics"/>
        </authorList>
    </citation>
    <scope>NUCLEOTIDE SEQUENCE [LARGE SCALE GENOMIC DNA]</scope>
</reference>
<evidence type="ECO:0000256" key="2">
    <source>
        <dbReference type="ARBA" id="ARBA00023163"/>
    </source>
</evidence>
<evidence type="ECO:0000313" key="6">
    <source>
        <dbReference type="Proteomes" id="UP000274429"/>
    </source>
</evidence>
<dbReference type="InterPro" id="IPR021934">
    <property type="entry name" value="Sox_C"/>
</dbReference>
<accession>A0A0R3XD51</accession>
<feature type="domain" description="Sox C-terminal" evidence="4">
    <location>
        <begin position="1"/>
        <end position="92"/>
    </location>
</feature>
<proteinExistence type="predicted"/>
<evidence type="ECO:0000313" key="5">
    <source>
        <dbReference type="EMBL" id="VDM36575.1"/>
    </source>
</evidence>
<dbReference type="Proteomes" id="UP000274429">
    <property type="component" value="Unassembled WGS sequence"/>
</dbReference>
<name>A0A0R3XD51_HYDTA</name>
<protein>
    <submittedName>
        <fullName evidence="7">Sox C-terminal domain-containing protein</fullName>
    </submittedName>
</protein>
<keyword evidence="1" id="KW-0805">Transcription regulation</keyword>
<evidence type="ECO:0000259" key="4">
    <source>
        <dbReference type="PROSITE" id="PS51516"/>
    </source>
</evidence>
<reference evidence="7" key="1">
    <citation type="submission" date="2017-02" db="UniProtKB">
        <authorList>
            <consortium name="WormBaseParasite"/>
        </authorList>
    </citation>
    <scope>IDENTIFICATION</scope>
</reference>
<dbReference type="AlphaFoldDB" id="A0A0R3XD51"/>
<dbReference type="EMBL" id="UYWX01024284">
    <property type="protein sequence ID" value="VDM36575.1"/>
    <property type="molecule type" value="Genomic_DNA"/>
</dbReference>
<organism evidence="7">
    <name type="scientific">Hydatigena taeniaeformis</name>
    <name type="common">Feline tapeworm</name>
    <name type="synonym">Taenia taeniaeformis</name>
    <dbReference type="NCBI Taxonomy" id="6205"/>
    <lineage>
        <taxon>Eukaryota</taxon>
        <taxon>Metazoa</taxon>
        <taxon>Spiralia</taxon>
        <taxon>Lophotrochozoa</taxon>
        <taxon>Platyhelminthes</taxon>
        <taxon>Cestoda</taxon>
        <taxon>Eucestoda</taxon>
        <taxon>Cyclophyllidea</taxon>
        <taxon>Taeniidae</taxon>
        <taxon>Hydatigera</taxon>
    </lineage>
</organism>
<evidence type="ECO:0000256" key="1">
    <source>
        <dbReference type="ARBA" id="ARBA00023015"/>
    </source>
</evidence>